<evidence type="ECO:0000256" key="1">
    <source>
        <dbReference type="SAM" id="SignalP"/>
    </source>
</evidence>
<protein>
    <recommendedName>
        <fullName evidence="4">PEP-CTERM sorting domain-containing protein</fullName>
    </recommendedName>
</protein>
<dbReference type="AlphaFoldDB" id="A0A975IZB1"/>
<organism evidence="2 3">
    <name type="scientific">Luteolibacter ambystomatis</name>
    <dbReference type="NCBI Taxonomy" id="2824561"/>
    <lineage>
        <taxon>Bacteria</taxon>
        <taxon>Pseudomonadati</taxon>
        <taxon>Verrucomicrobiota</taxon>
        <taxon>Verrucomicrobiia</taxon>
        <taxon>Verrucomicrobiales</taxon>
        <taxon>Verrucomicrobiaceae</taxon>
        <taxon>Luteolibacter</taxon>
    </lineage>
</organism>
<accession>A0A975IZB1</accession>
<dbReference type="EMBL" id="CP073100">
    <property type="protein sequence ID" value="QUE50999.1"/>
    <property type="molecule type" value="Genomic_DNA"/>
</dbReference>
<dbReference type="Gene3D" id="2.60.120.260">
    <property type="entry name" value="Galactose-binding domain-like"/>
    <property type="match status" value="1"/>
</dbReference>
<name>A0A975IZB1_9BACT</name>
<dbReference type="KEGG" id="lamb:KBB96_19355"/>
<gene>
    <name evidence="2" type="ORF">KBB96_19355</name>
</gene>
<feature type="signal peptide" evidence="1">
    <location>
        <begin position="1"/>
        <end position="23"/>
    </location>
</feature>
<evidence type="ECO:0008006" key="4">
    <source>
        <dbReference type="Google" id="ProtNLM"/>
    </source>
</evidence>
<dbReference type="RefSeq" id="WP_211631138.1">
    <property type="nucleotide sequence ID" value="NZ_CP073100.1"/>
</dbReference>
<proteinExistence type="predicted"/>
<evidence type="ECO:0000313" key="3">
    <source>
        <dbReference type="Proteomes" id="UP000676169"/>
    </source>
</evidence>
<evidence type="ECO:0000313" key="2">
    <source>
        <dbReference type="EMBL" id="QUE50999.1"/>
    </source>
</evidence>
<reference evidence="2" key="1">
    <citation type="submission" date="2021-04" db="EMBL/GenBank/DDBJ databases">
        <title>Luteolibacter sp. 32A isolated from the skin of an Anderson's salamander (Ambystoma andersonii).</title>
        <authorList>
            <person name="Spergser J."/>
            <person name="Busse H.-J."/>
        </authorList>
    </citation>
    <scope>NUCLEOTIDE SEQUENCE</scope>
    <source>
        <strain evidence="2">32A</strain>
    </source>
</reference>
<dbReference type="Proteomes" id="UP000676169">
    <property type="component" value="Chromosome"/>
</dbReference>
<keyword evidence="3" id="KW-1185">Reference proteome</keyword>
<feature type="chain" id="PRO_5037723012" description="PEP-CTERM sorting domain-containing protein" evidence="1">
    <location>
        <begin position="24"/>
        <end position="221"/>
    </location>
</feature>
<sequence length="221" mass="23114">MPFSFRLISLLVLLGAPVMQSHAATVLIDATMLNGSFETGASTTVFNNWVAPSGGSIQRQNNMASAGGWSLVVGLSAANVPIGAVLNTTYVLTTGDTFSLSFDVRGAFQAETTDQMNWTLFYTSDNTMTGTQTVLFSGTQAVGGSTYASTGTLPTAAVGAGAAGKMLFFSFMPGSGFTSDEYSRVDNVSLNVTSVPEPSAFGVLAAASPLLFFRRRVLRRA</sequence>
<keyword evidence="1" id="KW-0732">Signal</keyword>